<evidence type="ECO:0000256" key="4">
    <source>
        <dbReference type="ARBA" id="ARBA00011903"/>
    </source>
</evidence>
<dbReference type="InterPro" id="IPR025669">
    <property type="entry name" value="AAA_dom"/>
</dbReference>
<keyword evidence="5" id="KW-1003">Cell membrane</keyword>
<sequence length="762" mass="82932">MNTHLPEGLVARQSLSGLLDNVKPAAPTLDLQKYIALFRRRQTTFTIVAAAVFALAIAVTIAMQLWFPLYTGTATVIVDQHKQMVVNEQQVMGDLPNDAFTVDTEVAVLGSRDLAEKVDTQLNLDRDPFFNAEARPPGLLRPIKQAISGAINSLIDSITGKQEPSAAMKAQVAHEKVIDKILKNLKVTREGLTYVIDVGYRADTPQKAALIANTYADKYLLEQLDAKFDATERANQWLNSRLAGLRDQVVAADAAVERYKAANGLLSAEGNSLTEQEIANLNNQLAATRVQEAEVTARLNTAQSQLAHGSSGDDVGEALNSQVVQQLRAQRAEVSRQVADLEARYGPRHPELLRAKQQLNDIDNQIQSEIKRVISNLQAQVSVARQRTASIAGSLSQSKGTLVANNAASVKLAELERNADSARTLYQTFLDRFKQTSAQQGIEQSDSRIISRAKTPTKLSSPLWILNIPLGLIAACAIGFGAILLLEMFENRLFTSDQVESLFDLPDLGSIPMLASTINDKTLAKARLSPTNYVVERPLSAYAEAFRNLRAALGASKAGGETSQVIAITSSFPSEGKSTTSICLARVVAMAGASVVVVDCDLRRRAINMHLGLNPKAGLLEVLNGSASLEAGLIKDQLTNAYFLTASAEGGSSPRDVFSGQPFERLLQHLRQRFEIVILDTAPVLAVADTRVIAPKCDTVLLLARWRRTAQQAVEKSIKMLQFSGARVSGVALTQVDMKEQARSGYGDIGYYAKEYRDYYTQ</sequence>
<gene>
    <name evidence="21" type="ORF">KCG34_16980</name>
</gene>
<keyword evidence="16" id="KW-0175">Coiled coil</keyword>
<keyword evidence="13 17" id="KW-0472">Membrane</keyword>
<protein>
    <recommendedName>
        <fullName evidence="4">non-specific protein-tyrosine kinase</fullName>
        <ecNumber evidence="4">2.7.10.2</ecNumber>
    </recommendedName>
</protein>
<evidence type="ECO:0000256" key="13">
    <source>
        <dbReference type="ARBA" id="ARBA00023136"/>
    </source>
</evidence>
<dbReference type="InterPro" id="IPR050445">
    <property type="entry name" value="Bact_polysacc_biosynth/exp"/>
</dbReference>
<feature type="domain" description="Polysaccharide chain length determinant N-terminal" evidence="18">
    <location>
        <begin position="28"/>
        <end position="119"/>
    </location>
</feature>
<organism evidence="21 22">
    <name type="scientific">Phenylobacterium montanum</name>
    <dbReference type="NCBI Taxonomy" id="2823693"/>
    <lineage>
        <taxon>Bacteria</taxon>
        <taxon>Pseudomonadati</taxon>
        <taxon>Pseudomonadota</taxon>
        <taxon>Alphaproteobacteria</taxon>
        <taxon>Caulobacterales</taxon>
        <taxon>Caulobacteraceae</taxon>
        <taxon>Phenylobacterium</taxon>
    </lineage>
</organism>
<comment type="catalytic activity">
    <reaction evidence="15">
        <text>L-tyrosyl-[protein] + ATP = O-phospho-L-tyrosyl-[protein] + ADP + H(+)</text>
        <dbReference type="Rhea" id="RHEA:10596"/>
        <dbReference type="Rhea" id="RHEA-COMP:10136"/>
        <dbReference type="Rhea" id="RHEA-COMP:20101"/>
        <dbReference type="ChEBI" id="CHEBI:15378"/>
        <dbReference type="ChEBI" id="CHEBI:30616"/>
        <dbReference type="ChEBI" id="CHEBI:46858"/>
        <dbReference type="ChEBI" id="CHEBI:61978"/>
        <dbReference type="ChEBI" id="CHEBI:456216"/>
        <dbReference type="EC" id="2.7.10.2"/>
    </reaction>
</comment>
<dbReference type="CDD" id="cd05387">
    <property type="entry name" value="BY-kinase"/>
    <property type="match status" value="1"/>
</dbReference>
<evidence type="ECO:0000259" key="18">
    <source>
        <dbReference type="Pfam" id="PF02706"/>
    </source>
</evidence>
<keyword evidence="7" id="KW-0808">Transferase</keyword>
<dbReference type="InterPro" id="IPR032807">
    <property type="entry name" value="GNVR"/>
</dbReference>
<evidence type="ECO:0000256" key="14">
    <source>
        <dbReference type="ARBA" id="ARBA00023137"/>
    </source>
</evidence>
<proteinExistence type="inferred from homology"/>
<dbReference type="EC" id="2.7.10.2" evidence="4"/>
<dbReference type="KEGG" id="caul:KCG34_16980"/>
<evidence type="ECO:0000256" key="12">
    <source>
        <dbReference type="ARBA" id="ARBA00022989"/>
    </source>
</evidence>
<dbReference type="GO" id="GO:0005886">
    <property type="term" value="C:plasma membrane"/>
    <property type="evidence" value="ECO:0007669"/>
    <property type="project" value="UniProtKB-SubCell"/>
</dbReference>
<keyword evidence="12 17" id="KW-1133">Transmembrane helix</keyword>
<reference evidence="21" key="1">
    <citation type="submission" date="2021-04" db="EMBL/GenBank/DDBJ databases">
        <title>The complete genome sequence of Caulobacter sp. S6.</title>
        <authorList>
            <person name="Tang Y."/>
            <person name="Ouyang W."/>
            <person name="Liu Q."/>
            <person name="Huang B."/>
            <person name="Guo Z."/>
            <person name="Lei P."/>
        </authorList>
    </citation>
    <scope>NUCLEOTIDE SEQUENCE</scope>
    <source>
        <strain evidence="21">S6</strain>
    </source>
</reference>
<dbReference type="EMBL" id="CP073078">
    <property type="protein sequence ID" value="QUD86758.1"/>
    <property type="molecule type" value="Genomic_DNA"/>
</dbReference>
<dbReference type="SUPFAM" id="SSF52540">
    <property type="entry name" value="P-loop containing nucleoside triphosphate hydrolases"/>
    <property type="match status" value="1"/>
</dbReference>
<evidence type="ECO:0000256" key="11">
    <source>
        <dbReference type="ARBA" id="ARBA00022840"/>
    </source>
</evidence>
<dbReference type="PANTHER" id="PTHR32309:SF13">
    <property type="entry name" value="FERRIC ENTEROBACTIN TRANSPORT PROTEIN FEPE"/>
    <property type="match status" value="1"/>
</dbReference>
<keyword evidence="9" id="KW-0547">Nucleotide-binding</keyword>
<dbReference type="InterPro" id="IPR003856">
    <property type="entry name" value="LPS_length_determ_N"/>
</dbReference>
<evidence type="ECO:0000256" key="10">
    <source>
        <dbReference type="ARBA" id="ARBA00022777"/>
    </source>
</evidence>
<feature type="domain" description="AAA" evidence="19">
    <location>
        <begin position="564"/>
        <end position="720"/>
    </location>
</feature>
<feature type="coiled-coil region" evidence="16">
    <location>
        <begin position="324"/>
        <end position="372"/>
    </location>
</feature>
<dbReference type="Pfam" id="PF13807">
    <property type="entry name" value="GNVR"/>
    <property type="match status" value="1"/>
</dbReference>
<feature type="transmembrane region" description="Helical" evidence="17">
    <location>
        <begin position="464"/>
        <end position="486"/>
    </location>
</feature>
<evidence type="ECO:0000256" key="7">
    <source>
        <dbReference type="ARBA" id="ARBA00022679"/>
    </source>
</evidence>
<dbReference type="Gene3D" id="3.40.50.300">
    <property type="entry name" value="P-loop containing nucleotide triphosphate hydrolases"/>
    <property type="match status" value="1"/>
</dbReference>
<evidence type="ECO:0000256" key="5">
    <source>
        <dbReference type="ARBA" id="ARBA00022475"/>
    </source>
</evidence>
<evidence type="ECO:0000256" key="16">
    <source>
        <dbReference type="SAM" id="Coils"/>
    </source>
</evidence>
<dbReference type="Proteomes" id="UP000676409">
    <property type="component" value="Chromosome"/>
</dbReference>
<evidence type="ECO:0000256" key="17">
    <source>
        <dbReference type="SAM" id="Phobius"/>
    </source>
</evidence>
<keyword evidence="22" id="KW-1185">Reference proteome</keyword>
<keyword evidence="10" id="KW-0418">Kinase</keyword>
<keyword evidence="14" id="KW-0829">Tyrosine-protein kinase</keyword>
<evidence type="ECO:0000256" key="6">
    <source>
        <dbReference type="ARBA" id="ARBA00022519"/>
    </source>
</evidence>
<evidence type="ECO:0000313" key="22">
    <source>
        <dbReference type="Proteomes" id="UP000676409"/>
    </source>
</evidence>
<keyword evidence="11" id="KW-0067">ATP-binding</keyword>
<dbReference type="PANTHER" id="PTHR32309">
    <property type="entry name" value="TYROSINE-PROTEIN KINASE"/>
    <property type="match status" value="1"/>
</dbReference>
<dbReference type="GO" id="GO:0004715">
    <property type="term" value="F:non-membrane spanning protein tyrosine kinase activity"/>
    <property type="evidence" value="ECO:0007669"/>
    <property type="project" value="UniProtKB-EC"/>
</dbReference>
<evidence type="ECO:0000256" key="9">
    <source>
        <dbReference type="ARBA" id="ARBA00022741"/>
    </source>
</evidence>
<name>A0A975FWH3_9CAUL</name>
<comment type="similarity">
    <text evidence="3">Belongs to the etk/wzc family.</text>
</comment>
<comment type="similarity">
    <text evidence="2">Belongs to the CpsD/CapB family.</text>
</comment>
<dbReference type="InterPro" id="IPR027417">
    <property type="entry name" value="P-loop_NTPase"/>
</dbReference>
<feature type="domain" description="Tyrosine-protein kinase G-rich" evidence="20">
    <location>
        <begin position="414"/>
        <end position="486"/>
    </location>
</feature>
<accession>A0A975FWH3</accession>
<evidence type="ECO:0000259" key="19">
    <source>
        <dbReference type="Pfam" id="PF13614"/>
    </source>
</evidence>
<evidence type="ECO:0000259" key="20">
    <source>
        <dbReference type="Pfam" id="PF13807"/>
    </source>
</evidence>
<feature type="coiled-coil region" evidence="16">
    <location>
        <begin position="405"/>
        <end position="432"/>
    </location>
</feature>
<feature type="transmembrane region" description="Helical" evidence="17">
    <location>
        <begin position="45"/>
        <end position="67"/>
    </location>
</feature>
<dbReference type="NCBIfam" id="TIGR01007">
    <property type="entry name" value="eps_fam"/>
    <property type="match status" value="1"/>
</dbReference>
<dbReference type="Pfam" id="PF02706">
    <property type="entry name" value="Wzz"/>
    <property type="match status" value="1"/>
</dbReference>
<dbReference type="InterPro" id="IPR005702">
    <property type="entry name" value="Wzc-like_C"/>
</dbReference>
<evidence type="ECO:0000256" key="15">
    <source>
        <dbReference type="ARBA" id="ARBA00051245"/>
    </source>
</evidence>
<dbReference type="RefSeq" id="WP_211936811.1">
    <property type="nucleotide sequence ID" value="NZ_CP073078.1"/>
</dbReference>
<dbReference type="Pfam" id="PF13614">
    <property type="entry name" value="AAA_31"/>
    <property type="match status" value="1"/>
</dbReference>
<dbReference type="AlphaFoldDB" id="A0A975FWH3"/>
<dbReference type="GO" id="GO:0005524">
    <property type="term" value="F:ATP binding"/>
    <property type="evidence" value="ECO:0007669"/>
    <property type="project" value="UniProtKB-KW"/>
</dbReference>
<evidence type="ECO:0000256" key="2">
    <source>
        <dbReference type="ARBA" id="ARBA00007316"/>
    </source>
</evidence>
<keyword evidence="6" id="KW-0997">Cell inner membrane</keyword>
<keyword evidence="8 17" id="KW-0812">Transmembrane</keyword>
<evidence type="ECO:0000313" key="21">
    <source>
        <dbReference type="EMBL" id="QUD86758.1"/>
    </source>
</evidence>
<comment type="subcellular location">
    <subcellularLocation>
        <location evidence="1">Cell inner membrane</location>
        <topology evidence="1">Multi-pass membrane protein</topology>
    </subcellularLocation>
</comment>
<evidence type="ECO:0000256" key="3">
    <source>
        <dbReference type="ARBA" id="ARBA00008883"/>
    </source>
</evidence>
<evidence type="ECO:0000256" key="8">
    <source>
        <dbReference type="ARBA" id="ARBA00022692"/>
    </source>
</evidence>
<evidence type="ECO:0000256" key="1">
    <source>
        <dbReference type="ARBA" id="ARBA00004429"/>
    </source>
</evidence>